<organism evidence="1 2">
    <name type="scientific">Thelonectria olida</name>
    <dbReference type="NCBI Taxonomy" id="1576542"/>
    <lineage>
        <taxon>Eukaryota</taxon>
        <taxon>Fungi</taxon>
        <taxon>Dikarya</taxon>
        <taxon>Ascomycota</taxon>
        <taxon>Pezizomycotina</taxon>
        <taxon>Sordariomycetes</taxon>
        <taxon>Hypocreomycetidae</taxon>
        <taxon>Hypocreales</taxon>
        <taxon>Nectriaceae</taxon>
        <taxon>Thelonectria</taxon>
    </lineage>
</organism>
<dbReference type="EMBL" id="JAGPYM010000071">
    <property type="protein sequence ID" value="KAH6869493.1"/>
    <property type="molecule type" value="Genomic_DNA"/>
</dbReference>
<dbReference type="PANTHER" id="PTHR38115:SF1">
    <property type="entry name" value="LIPOCALIN-LIKE DOMAIN-CONTAINING PROTEIN"/>
    <property type="match status" value="1"/>
</dbReference>
<proteinExistence type="predicted"/>
<name>A0A9P8VQE6_9HYPO</name>
<feature type="non-terminal residue" evidence="1">
    <location>
        <position position="1"/>
    </location>
</feature>
<evidence type="ECO:0000313" key="1">
    <source>
        <dbReference type="EMBL" id="KAH6869493.1"/>
    </source>
</evidence>
<dbReference type="InterPro" id="IPR053037">
    <property type="entry name" value="Pericyclase_pydY-like"/>
</dbReference>
<reference evidence="1 2" key="1">
    <citation type="journal article" date="2021" name="Nat. Commun.">
        <title>Genetic determinants of endophytism in the Arabidopsis root mycobiome.</title>
        <authorList>
            <person name="Mesny F."/>
            <person name="Miyauchi S."/>
            <person name="Thiergart T."/>
            <person name="Pickel B."/>
            <person name="Atanasova L."/>
            <person name="Karlsson M."/>
            <person name="Huettel B."/>
            <person name="Barry K.W."/>
            <person name="Haridas S."/>
            <person name="Chen C."/>
            <person name="Bauer D."/>
            <person name="Andreopoulos W."/>
            <person name="Pangilinan J."/>
            <person name="LaButti K."/>
            <person name="Riley R."/>
            <person name="Lipzen A."/>
            <person name="Clum A."/>
            <person name="Drula E."/>
            <person name="Henrissat B."/>
            <person name="Kohler A."/>
            <person name="Grigoriev I.V."/>
            <person name="Martin F.M."/>
            <person name="Hacquard S."/>
        </authorList>
    </citation>
    <scope>NUCLEOTIDE SEQUENCE [LARGE SCALE GENOMIC DNA]</scope>
    <source>
        <strain evidence="1 2">MPI-CAGE-CH-0241</strain>
    </source>
</reference>
<sequence length="164" mass="19092">LCDSNEHMLKLQGMPWLMRKLANWVSVTVSIKTWLDTQTGETRFLLEHTPPLGLPGMSEERALNYEPDELAVPNLGKLRVRTRWGTAKELDEIDRYLAQGLERGPQSMIHMMTEHLDIDAVTHQIFGYEEIEGTRFHVRRIVVRKGDEVAKLRLVYNYIRPRPI</sequence>
<dbReference type="PANTHER" id="PTHR38115">
    <property type="entry name" value="LIPOCALIN-LIKE DOMAIN-CONTAINING PROTEIN"/>
    <property type="match status" value="1"/>
</dbReference>
<evidence type="ECO:0000313" key="2">
    <source>
        <dbReference type="Proteomes" id="UP000777438"/>
    </source>
</evidence>
<comment type="caution">
    <text evidence="1">The sequence shown here is derived from an EMBL/GenBank/DDBJ whole genome shotgun (WGS) entry which is preliminary data.</text>
</comment>
<dbReference type="Proteomes" id="UP000777438">
    <property type="component" value="Unassembled WGS sequence"/>
</dbReference>
<accession>A0A9P8VQE6</accession>
<keyword evidence="2" id="KW-1185">Reference proteome</keyword>
<dbReference type="AlphaFoldDB" id="A0A9P8VQE6"/>
<gene>
    <name evidence="1" type="ORF">B0T10DRAFT_418496</name>
</gene>
<dbReference type="OrthoDB" id="425354at2759"/>
<protein>
    <submittedName>
        <fullName evidence="1">Uncharacterized protein</fullName>
    </submittedName>
</protein>